<feature type="domain" description="BZIP" evidence="3">
    <location>
        <begin position="230"/>
        <end position="291"/>
    </location>
</feature>
<feature type="compositionally biased region" description="Basic and acidic residues" evidence="2">
    <location>
        <begin position="173"/>
        <end position="190"/>
    </location>
</feature>
<feature type="compositionally biased region" description="Polar residues" evidence="2">
    <location>
        <begin position="1"/>
        <end position="12"/>
    </location>
</feature>
<evidence type="ECO:0000259" key="3">
    <source>
        <dbReference type="SMART" id="SM00338"/>
    </source>
</evidence>
<dbReference type="InterPro" id="IPR046347">
    <property type="entry name" value="bZIP_sf"/>
</dbReference>
<keyword evidence="5" id="KW-1185">Reference proteome</keyword>
<dbReference type="AlphaFoldDB" id="A0A9P9EX48"/>
<feature type="compositionally biased region" description="Basic and acidic residues" evidence="2">
    <location>
        <begin position="199"/>
        <end position="215"/>
    </location>
</feature>
<dbReference type="EMBL" id="JAGMUU010000008">
    <property type="protein sequence ID" value="KAH7147025.1"/>
    <property type="molecule type" value="Genomic_DNA"/>
</dbReference>
<dbReference type="Proteomes" id="UP000717696">
    <property type="component" value="Unassembled WGS sequence"/>
</dbReference>
<organism evidence="4 5">
    <name type="scientific">Dactylonectria estremocensis</name>
    <dbReference type="NCBI Taxonomy" id="1079267"/>
    <lineage>
        <taxon>Eukaryota</taxon>
        <taxon>Fungi</taxon>
        <taxon>Dikarya</taxon>
        <taxon>Ascomycota</taxon>
        <taxon>Pezizomycotina</taxon>
        <taxon>Sordariomycetes</taxon>
        <taxon>Hypocreomycetidae</taxon>
        <taxon>Hypocreales</taxon>
        <taxon>Nectriaceae</taxon>
        <taxon>Dactylonectria</taxon>
    </lineage>
</organism>
<evidence type="ECO:0000313" key="5">
    <source>
        <dbReference type="Proteomes" id="UP000717696"/>
    </source>
</evidence>
<dbReference type="InterPro" id="IPR004827">
    <property type="entry name" value="bZIP"/>
</dbReference>
<dbReference type="SMART" id="SM00338">
    <property type="entry name" value="BRLZ"/>
    <property type="match status" value="1"/>
</dbReference>
<evidence type="ECO:0000256" key="2">
    <source>
        <dbReference type="SAM" id="MobiDB-lite"/>
    </source>
</evidence>
<dbReference type="GO" id="GO:0003700">
    <property type="term" value="F:DNA-binding transcription factor activity"/>
    <property type="evidence" value="ECO:0007669"/>
    <property type="project" value="InterPro"/>
</dbReference>
<feature type="coiled-coil region" evidence="1">
    <location>
        <begin position="254"/>
        <end position="281"/>
    </location>
</feature>
<sequence>MSSEFSHFASNSDGGGAEAEASMPAQFASANMDDLCFDENTALLCEPTPGASEASPGLPCLPWSPWCLADQPGLVGAVAFPAQQDVPPGQPNAVPVSYVNEYDYNANPLDYSTWVNPITLPAPEPLSPTGSPASHGWPRATPTETGYRRRNPHSDQPSPPQFKKMDSVPNCEASRRPRRDSEQPERHHDSNGVGSNGGNEHDDNKTSDQNDKNEGKNMGAPGLSPNHDDEHFQPIQLRNRIASIKFRIKKRKGALSLQAEVQRLQGENRVLTSNRAELVQEGHYFKILLLQHTKCKCVLIQNYIAVEAQRYISGIQQGAFPGQGQLELLCC</sequence>
<dbReference type="SUPFAM" id="SSF57959">
    <property type="entry name" value="Leucine zipper domain"/>
    <property type="match status" value="1"/>
</dbReference>
<protein>
    <recommendedName>
        <fullName evidence="3">BZIP domain-containing protein</fullName>
    </recommendedName>
</protein>
<name>A0A9P9EX48_9HYPO</name>
<feature type="region of interest" description="Disordered" evidence="2">
    <location>
        <begin position="123"/>
        <end position="231"/>
    </location>
</feature>
<evidence type="ECO:0000256" key="1">
    <source>
        <dbReference type="SAM" id="Coils"/>
    </source>
</evidence>
<keyword evidence="1" id="KW-0175">Coiled coil</keyword>
<gene>
    <name evidence="4" type="ORF">B0J13DRAFT_621946</name>
</gene>
<dbReference type="OrthoDB" id="295274at2759"/>
<feature type="region of interest" description="Disordered" evidence="2">
    <location>
        <begin position="1"/>
        <end position="20"/>
    </location>
</feature>
<reference evidence="4" key="1">
    <citation type="journal article" date="2021" name="Nat. Commun.">
        <title>Genetic determinants of endophytism in the Arabidopsis root mycobiome.</title>
        <authorList>
            <person name="Mesny F."/>
            <person name="Miyauchi S."/>
            <person name="Thiergart T."/>
            <person name="Pickel B."/>
            <person name="Atanasova L."/>
            <person name="Karlsson M."/>
            <person name="Huettel B."/>
            <person name="Barry K.W."/>
            <person name="Haridas S."/>
            <person name="Chen C."/>
            <person name="Bauer D."/>
            <person name="Andreopoulos W."/>
            <person name="Pangilinan J."/>
            <person name="LaButti K."/>
            <person name="Riley R."/>
            <person name="Lipzen A."/>
            <person name="Clum A."/>
            <person name="Drula E."/>
            <person name="Henrissat B."/>
            <person name="Kohler A."/>
            <person name="Grigoriev I.V."/>
            <person name="Martin F.M."/>
            <person name="Hacquard S."/>
        </authorList>
    </citation>
    <scope>NUCLEOTIDE SEQUENCE</scope>
    <source>
        <strain evidence="4">MPI-CAGE-AT-0021</strain>
    </source>
</reference>
<accession>A0A9P9EX48</accession>
<proteinExistence type="predicted"/>
<dbReference type="Gene3D" id="1.20.5.170">
    <property type="match status" value="1"/>
</dbReference>
<evidence type="ECO:0000313" key="4">
    <source>
        <dbReference type="EMBL" id="KAH7147025.1"/>
    </source>
</evidence>
<dbReference type="Pfam" id="PF07716">
    <property type="entry name" value="bZIP_2"/>
    <property type="match status" value="1"/>
</dbReference>
<comment type="caution">
    <text evidence="4">The sequence shown here is derived from an EMBL/GenBank/DDBJ whole genome shotgun (WGS) entry which is preliminary data.</text>
</comment>